<accession>A0ABR2PCC5</accession>
<comment type="caution">
    <text evidence="1">The sequence shown here is derived from an EMBL/GenBank/DDBJ whole genome shotgun (WGS) entry which is preliminary data.</text>
</comment>
<evidence type="ECO:0000313" key="2">
    <source>
        <dbReference type="Proteomes" id="UP001396334"/>
    </source>
</evidence>
<protein>
    <submittedName>
        <fullName evidence="1">Uncharacterized protein</fullName>
    </submittedName>
</protein>
<reference evidence="1 2" key="1">
    <citation type="journal article" date="2024" name="G3 (Bethesda)">
        <title>Genome assembly of Hibiscus sabdariffa L. provides insights into metabolisms of medicinal natural products.</title>
        <authorList>
            <person name="Kim T."/>
        </authorList>
    </citation>
    <scope>NUCLEOTIDE SEQUENCE [LARGE SCALE GENOMIC DNA]</scope>
    <source>
        <strain evidence="1">TK-2024</strain>
        <tissue evidence="1">Old leaves</tissue>
    </source>
</reference>
<gene>
    <name evidence="1" type="ORF">V6N11_021653</name>
</gene>
<dbReference type="EMBL" id="JBBPBN010000068">
    <property type="protein sequence ID" value="KAK8985800.1"/>
    <property type="molecule type" value="Genomic_DNA"/>
</dbReference>
<evidence type="ECO:0000313" key="1">
    <source>
        <dbReference type="EMBL" id="KAK8985800.1"/>
    </source>
</evidence>
<sequence length="68" mass="7558">MVATSCESEEVWAESSGRVEGAMRVRWPKRRPSASAGEEERRWIMEARVGPEMANLCNTRSSMTGRGG</sequence>
<keyword evidence="2" id="KW-1185">Reference proteome</keyword>
<proteinExistence type="predicted"/>
<dbReference type="Proteomes" id="UP001396334">
    <property type="component" value="Unassembled WGS sequence"/>
</dbReference>
<organism evidence="1 2">
    <name type="scientific">Hibiscus sabdariffa</name>
    <name type="common">roselle</name>
    <dbReference type="NCBI Taxonomy" id="183260"/>
    <lineage>
        <taxon>Eukaryota</taxon>
        <taxon>Viridiplantae</taxon>
        <taxon>Streptophyta</taxon>
        <taxon>Embryophyta</taxon>
        <taxon>Tracheophyta</taxon>
        <taxon>Spermatophyta</taxon>
        <taxon>Magnoliopsida</taxon>
        <taxon>eudicotyledons</taxon>
        <taxon>Gunneridae</taxon>
        <taxon>Pentapetalae</taxon>
        <taxon>rosids</taxon>
        <taxon>malvids</taxon>
        <taxon>Malvales</taxon>
        <taxon>Malvaceae</taxon>
        <taxon>Malvoideae</taxon>
        <taxon>Hibiscus</taxon>
    </lineage>
</organism>
<name>A0ABR2PCC5_9ROSI</name>